<dbReference type="InterPro" id="IPR001180">
    <property type="entry name" value="CNH_dom"/>
</dbReference>
<keyword evidence="9" id="KW-0808">Transferase</keyword>
<evidence type="ECO:0000256" key="11">
    <source>
        <dbReference type="ARBA" id="ARBA00022741"/>
    </source>
</evidence>
<feature type="domain" description="PH" evidence="25">
    <location>
        <begin position="1081"/>
        <end position="1200"/>
    </location>
</feature>
<dbReference type="InterPro" id="IPR031597">
    <property type="entry name" value="KELK"/>
</dbReference>
<evidence type="ECO:0000256" key="19">
    <source>
        <dbReference type="ARBA" id="ARBA00048679"/>
    </source>
</evidence>
<feature type="region of interest" description="Disordered" evidence="24">
    <location>
        <begin position="1603"/>
        <end position="1731"/>
    </location>
</feature>
<feature type="compositionally biased region" description="Low complexity" evidence="24">
    <location>
        <begin position="1695"/>
        <end position="1706"/>
    </location>
</feature>
<dbReference type="Pfam" id="PF25346">
    <property type="entry name" value="PH_MRCK"/>
    <property type="match status" value="1"/>
</dbReference>
<dbReference type="FunFam" id="2.30.29.30:FF:000032">
    <property type="entry name" value="Non-specific serine/threonine protein kinase"/>
    <property type="match status" value="1"/>
</dbReference>
<evidence type="ECO:0000256" key="13">
    <source>
        <dbReference type="ARBA" id="ARBA00022777"/>
    </source>
</evidence>
<dbReference type="InterPro" id="IPR000095">
    <property type="entry name" value="CRIB_dom"/>
</dbReference>
<dbReference type="EMBL" id="VWZV01003222">
    <property type="protein sequence ID" value="NXI08857.1"/>
    <property type="molecule type" value="Genomic_DNA"/>
</dbReference>
<keyword evidence="11 22" id="KW-0547">Nucleotide-binding</keyword>
<dbReference type="SUPFAM" id="SSF56112">
    <property type="entry name" value="Protein kinase-like (PK-like)"/>
    <property type="match status" value="1"/>
</dbReference>
<dbReference type="EC" id="2.7.11.1" evidence="5"/>
<evidence type="ECO:0000256" key="21">
    <source>
        <dbReference type="ARBA" id="ARBA00076683"/>
    </source>
</evidence>
<evidence type="ECO:0000256" key="18">
    <source>
        <dbReference type="ARBA" id="ARBA00047899"/>
    </source>
</evidence>
<dbReference type="PROSITE" id="PS50081">
    <property type="entry name" value="ZF_DAG_PE_2"/>
    <property type="match status" value="1"/>
</dbReference>
<dbReference type="CDD" id="cd00132">
    <property type="entry name" value="CRIB"/>
    <property type="match status" value="1"/>
</dbReference>
<dbReference type="SUPFAM" id="SSF50729">
    <property type="entry name" value="PH domain-like"/>
    <property type="match status" value="1"/>
</dbReference>
<dbReference type="PROSITE" id="PS50219">
    <property type="entry name" value="CNH"/>
    <property type="match status" value="1"/>
</dbReference>
<feature type="domain" description="Phorbol-ester/DAG-type" evidence="27">
    <location>
        <begin position="1011"/>
        <end position="1061"/>
    </location>
</feature>
<dbReference type="InterPro" id="IPR011009">
    <property type="entry name" value="Kinase-like_dom_sf"/>
</dbReference>
<evidence type="ECO:0000256" key="24">
    <source>
        <dbReference type="SAM" id="MobiDB-lite"/>
    </source>
</evidence>
<evidence type="ECO:0000256" key="8">
    <source>
        <dbReference type="ARBA" id="ARBA00022553"/>
    </source>
</evidence>
<evidence type="ECO:0000256" key="16">
    <source>
        <dbReference type="ARBA" id="ARBA00023054"/>
    </source>
</evidence>
<evidence type="ECO:0000259" key="29">
    <source>
        <dbReference type="PROSITE" id="PS50219"/>
    </source>
</evidence>
<comment type="cofactor">
    <cofactor evidence="1">
        <name>Mg(2+)</name>
        <dbReference type="ChEBI" id="CHEBI:18420"/>
    </cofactor>
</comment>
<evidence type="ECO:0000256" key="1">
    <source>
        <dbReference type="ARBA" id="ARBA00001946"/>
    </source>
</evidence>
<feature type="domain" description="CRIB" evidence="28">
    <location>
        <begin position="1570"/>
        <end position="1583"/>
    </location>
</feature>
<name>A0A7K9QB54_IRECY</name>
<feature type="binding site" evidence="22">
    <location>
        <position position="106"/>
    </location>
    <ligand>
        <name>ATP</name>
        <dbReference type="ChEBI" id="CHEBI:30616"/>
    </ligand>
</feature>
<dbReference type="InterPro" id="IPR001849">
    <property type="entry name" value="PH_domain"/>
</dbReference>
<evidence type="ECO:0000256" key="6">
    <source>
        <dbReference type="ARBA" id="ARBA00022490"/>
    </source>
</evidence>
<reference evidence="31 32" key="1">
    <citation type="submission" date="2019-09" db="EMBL/GenBank/DDBJ databases">
        <title>Bird 10,000 Genomes (B10K) Project - Family phase.</title>
        <authorList>
            <person name="Zhang G."/>
        </authorList>
    </citation>
    <scope>NUCLEOTIDE SEQUENCE [LARGE SCALE GENOMIC DNA]</scope>
    <source>
        <strain evidence="31">B10K-DU-001-26</strain>
        <tissue evidence="31">Muscle</tissue>
    </source>
</reference>
<feature type="coiled-coil region" evidence="23">
    <location>
        <begin position="441"/>
        <end position="669"/>
    </location>
</feature>
<evidence type="ECO:0000256" key="20">
    <source>
        <dbReference type="ARBA" id="ARBA00073692"/>
    </source>
</evidence>
<dbReference type="InterPro" id="IPR017441">
    <property type="entry name" value="Protein_kinase_ATP_BS"/>
</dbReference>
<dbReference type="InterPro" id="IPR036322">
    <property type="entry name" value="WD40_repeat_dom_sf"/>
</dbReference>
<feature type="coiled-coil region" evidence="23">
    <location>
        <begin position="914"/>
        <end position="941"/>
    </location>
</feature>
<feature type="compositionally biased region" description="Low complexity" evidence="24">
    <location>
        <begin position="1624"/>
        <end position="1639"/>
    </location>
</feature>
<dbReference type="CDD" id="cd05623">
    <property type="entry name" value="STKc_MRCK_alpha"/>
    <property type="match status" value="1"/>
</dbReference>
<dbReference type="SMART" id="SM00220">
    <property type="entry name" value="S_TKc"/>
    <property type="match status" value="1"/>
</dbReference>
<dbReference type="PROSITE" id="PS50108">
    <property type="entry name" value="CRIB"/>
    <property type="match status" value="1"/>
</dbReference>
<evidence type="ECO:0000256" key="2">
    <source>
        <dbReference type="ARBA" id="ARBA00004496"/>
    </source>
</evidence>
<dbReference type="GO" id="GO:0042641">
    <property type="term" value="C:actomyosin"/>
    <property type="evidence" value="ECO:0007669"/>
    <property type="project" value="TreeGrafter"/>
</dbReference>
<keyword evidence="17" id="KW-0966">Cell projection</keyword>
<keyword evidence="15 22" id="KW-0067">ATP-binding</keyword>
<accession>A0A7K9QB54</accession>
<keyword evidence="14" id="KW-0862">Zinc</keyword>
<dbReference type="SMART" id="SM00233">
    <property type="entry name" value="PH"/>
    <property type="match status" value="1"/>
</dbReference>
<dbReference type="PROSITE" id="PS00107">
    <property type="entry name" value="PROTEIN_KINASE_ATP"/>
    <property type="match status" value="1"/>
</dbReference>
<comment type="caution">
    <text evidence="31">The sequence shown here is derived from an EMBL/GenBank/DDBJ whole genome shotgun (WGS) entry which is preliminary data.</text>
</comment>
<dbReference type="InterPro" id="IPR026611">
    <property type="entry name" value="MRCK_alpha_cat"/>
</dbReference>
<dbReference type="PANTHER" id="PTHR22988:SF31">
    <property type="entry name" value="SERINE_THREONINE-PROTEIN KINASE MRCK ALPHA"/>
    <property type="match status" value="1"/>
</dbReference>
<gene>
    <name evidence="31" type="primary">Cdc42bpa</name>
    <name evidence="31" type="ORF">IRECYA_R02529</name>
</gene>
<dbReference type="SUPFAM" id="SSF50978">
    <property type="entry name" value="WD40 repeat-like"/>
    <property type="match status" value="1"/>
</dbReference>
<comment type="catalytic activity">
    <reaction evidence="18">
        <text>L-threonyl-[protein] + ATP = O-phospho-L-threonyl-[protein] + ADP + H(+)</text>
        <dbReference type="Rhea" id="RHEA:46608"/>
        <dbReference type="Rhea" id="RHEA-COMP:11060"/>
        <dbReference type="Rhea" id="RHEA-COMP:11605"/>
        <dbReference type="ChEBI" id="CHEBI:15378"/>
        <dbReference type="ChEBI" id="CHEBI:30013"/>
        <dbReference type="ChEBI" id="CHEBI:30616"/>
        <dbReference type="ChEBI" id="CHEBI:61977"/>
        <dbReference type="ChEBI" id="CHEBI:456216"/>
        <dbReference type="EC" id="2.7.11.1"/>
    </reaction>
</comment>
<dbReference type="InterPro" id="IPR050839">
    <property type="entry name" value="Rho-assoc_Ser/Thr_Kinase"/>
</dbReference>
<feature type="compositionally biased region" description="Basic and acidic residues" evidence="24">
    <location>
        <begin position="1681"/>
        <end position="1694"/>
    </location>
</feature>
<feature type="domain" description="CNH" evidence="29">
    <location>
        <begin position="1226"/>
        <end position="1498"/>
    </location>
</feature>
<dbReference type="InterPro" id="IPR017892">
    <property type="entry name" value="Pkinase_C"/>
</dbReference>
<dbReference type="PROSITE" id="PS00479">
    <property type="entry name" value="ZF_DAG_PE_1"/>
    <property type="match status" value="1"/>
</dbReference>
<evidence type="ECO:0000259" key="26">
    <source>
        <dbReference type="PROSITE" id="PS50011"/>
    </source>
</evidence>
<comment type="subcellular location">
    <subcellularLocation>
        <location evidence="3">Cell projection</location>
        <location evidence="3">Lamellipodium</location>
    </subcellularLocation>
    <subcellularLocation>
        <location evidence="2">Cytoplasm</location>
    </subcellularLocation>
</comment>
<evidence type="ECO:0000259" key="25">
    <source>
        <dbReference type="PROSITE" id="PS50003"/>
    </source>
</evidence>
<feature type="domain" description="Protein kinase" evidence="26">
    <location>
        <begin position="77"/>
        <end position="343"/>
    </location>
</feature>
<dbReference type="Gene3D" id="2.30.29.30">
    <property type="entry name" value="Pleckstrin-homology domain (PH domain)/Phosphotyrosine-binding domain (PTB)"/>
    <property type="match status" value="1"/>
</dbReference>
<dbReference type="InterPro" id="IPR046349">
    <property type="entry name" value="C1-like_sf"/>
</dbReference>
<organism evidence="31 32">
    <name type="scientific">Irena cyanogastra</name>
    <name type="common">Philippine fairy-bluebird</name>
    <dbReference type="NCBI Taxonomy" id="175120"/>
    <lineage>
        <taxon>Eukaryota</taxon>
        <taxon>Metazoa</taxon>
        <taxon>Chordata</taxon>
        <taxon>Craniata</taxon>
        <taxon>Vertebrata</taxon>
        <taxon>Euteleostomi</taxon>
        <taxon>Archelosauria</taxon>
        <taxon>Archosauria</taxon>
        <taxon>Dinosauria</taxon>
        <taxon>Saurischia</taxon>
        <taxon>Theropoda</taxon>
        <taxon>Coelurosauria</taxon>
        <taxon>Aves</taxon>
        <taxon>Neognathae</taxon>
        <taxon>Neoaves</taxon>
        <taxon>Telluraves</taxon>
        <taxon>Australaves</taxon>
        <taxon>Passeriformes</taxon>
        <taxon>Corvoidea</taxon>
        <taxon>Irenidae</taxon>
        <taxon>Irena</taxon>
    </lineage>
</organism>
<dbReference type="CDD" id="cd20864">
    <property type="entry name" value="C1_MRCKalpha"/>
    <property type="match status" value="1"/>
</dbReference>
<dbReference type="InterPro" id="IPR000961">
    <property type="entry name" value="AGC-kinase_C"/>
</dbReference>
<dbReference type="FunFam" id="1.10.510.10:FF:000014">
    <property type="entry name" value="Non-specific serine/threonine protein kinase"/>
    <property type="match status" value="1"/>
</dbReference>
<evidence type="ECO:0000256" key="14">
    <source>
        <dbReference type="ARBA" id="ARBA00022833"/>
    </source>
</evidence>
<keyword evidence="16 23" id="KW-0175">Coiled coil</keyword>
<dbReference type="SMART" id="SM00133">
    <property type="entry name" value="S_TK_X"/>
    <property type="match status" value="1"/>
</dbReference>
<feature type="coiled-coil region" evidence="23">
    <location>
        <begin position="708"/>
        <end position="820"/>
    </location>
</feature>
<evidence type="ECO:0000256" key="10">
    <source>
        <dbReference type="ARBA" id="ARBA00022723"/>
    </source>
</evidence>
<dbReference type="Pfam" id="PF08826">
    <property type="entry name" value="DMPK_coil"/>
    <property type="match status" value="1"/>
</dbReference>
<dbReference type="InterPro" id="IPR000719">
    <property type="entry name" value="Prot_kinase_dom"/>
</dbReference>
<keyword evidence="6" id="KW-0963">Cytoplasm</keyword>
<proteinExistence type="inferred from homology"/>
<dbReference type="InterPro" id="IPR002219">
    <property type="entry name" value="PKC_DAG/PE"/>
</dbReference>
<evidence type="ECO:0000313" key="32">
    <source>
        <dbReference type="Proteomes" id="UP000530962"/>
    </source>
</evidence>
<keyword evidence="32" id="KW-1185">Reference proteome</keyword>
<feature type="compositionally biased region" description="Polar residues" evidence="24">
    <location>
        <begin position="1603"/>
        <end position="1618"/>
    </location>
</feature>
<dbReference type="GO" id="GO:0005524">
    <property type="term" value="F:ATP binding"/>
    <property type="evidence" value="ECO:0007669"/>
    <property type="project" value="UniProtKB-UniRule"/>
</dbReference>
<evidence type="ECO:0000256" key="4">
    <source>
        <dbReference type="ARBA" id="ARBA00005719"/>
    </source>
</evidence>
<dbReference type="InterPro" id="IPR014930">
    <property type="entry name" value="Myotonic_dystrophy_kinase_coil"/>
</dbReference>
<dbReference type="PROSITE" id="PS50003">
    <property type="entry name" value="PH_DOMAIN"/>
    <property type="match status" value="1"/>
</dbReference>
<evidence type="ECO:0000256" key="7">
    <source>
        <dbReference type="ARBA" id="ARBA00022527"/>
    </source>
</evidence>
<keyword evidence="8" id="KW-0597">Phosphoprotein</keyword>
<dbReference type="InterPro" id="IPR008271">
    <property type="entry name" value="Ser/Thr_kinase_AS"/>
</dbReference>
<keyword evidence="12" id="KW-0863">Zinc-finger</keyword>
<dbReference type="GO" id="GO:0031032">
    <property type="term" value="P:actomyosin structure organization"/>
    <property type="evidence" value="ECO:0007669"/>
    <property type="project" value="TreeGrafter"/>
</dbReference>
<evidence type="ECO:0000259" key="27">
    <source>
        <dbReference type="PROSITE" id="PS50081"/>
    </source>
</evidence>
<keyword evidence="13 31" id="KW-0418">Kinase</keyword>
<evidence type="ECO:0000256" key="15">
    <source>
        <dbReference type="ARBA" id="ARBA00022840"/>
    </source>
</evidence>
<dbReference type="Gene3D" id="3.30.60.20">
    <property type="match status" value="1"/>
</dbReference>
<keyword evidence="10" id="KW-0479">Metal-binding</keyword>
<dbReference type="Pfam" id="PF00130">
    <property type="entry name" value="C1_1"/>
    <property type="match status" value="1"/>
</dbReference>
<evidence type="ECO:0000259" key="30">
    <source>
        <dbReference type="PROSITE" id="PS51285"/>
    </source>
</evidence>
<dbReference type="SMART" id="SM00109">
    <property type="entry name" value="C1"/>
    <property type="match status" value="1"/>
</dbReference>
<dbReference type="PROSITE" id="PS00108">
    <property type="entry name" value="PROTEIN_KINASE_ST"/>
    <property type="match status" value="1"/>
</dbReference>
<feature type="non-terminal residue" evidence="31">
    <location>
        <position position="1"/>
    </location>
</feature>
<dbReference type="InterPro" id="IPR011993">
    <property type="entry name" value="PH-like_dom_sf"/>
</dbReference>
<dbReference type="PROSITE" id="PS51285">
    <property type="entry name" value="AGC_KINASE_CTER"/>
    <property type="match status" value="1"/>
</dbReference>
<evidence type="ECO:0000256" key="22">
    <source>
        <dbReference type="PROSITE-ProRule" id="PRU10141"/>
    </source>
</evidence>
<comment type="similarity">
    <text evidence="4">Belongs to the protein kinase superfamily. AGC Ser/Thr protein kinase family. DMPK subfamily.</text>
</comment>
<dbReference type="GO" id="GO:0008270">
    <property type="term" value="F:zinc ion binding"/>
    <property type="evidence" value="ECO:0007669"/>
    <property type="project" value="UniProtKB-KW"/>
</dbReference>
<protein>
    <recommendedName>
        <fullName evidence="20">Serine/threonine-protein kinase MRCK alpha</fullName>
        <ecNumber evidence="5">2.7.11.1</ecNumber>
    </recommendedName>
    <alternativeName>
        <fullName evidence="21">CDC42-binding protein kinase alpha</fullName>
    </alternativeName>
</protein>
<dbReference type="Pfam" id="PF00780">
    <property type="entry name" value="CNH"/>
    <property type="match status" value="1"/>
</dbReference>
<dbReference type="Gene3D" id="1.10.510.10">
    <property type="entry name" value="Transferase(Phosphotransferase) domain 1"/>
    <property type="match status" value="1"/>
</dbReference>
<dbReference type="PROSITE" id="PS50011">
    <property type="entry name" value="PROTEIN_KINASE_DOM"/>
    <property type="match status" value="1"/>
</dbReference>
<comment type="catalytic activity">
    <reaction evidence="19">
        <text>L-seryl-[protein] + ATP = O-phospho-L-seryl-[protein] + ADP + H(+)</text>
        <dbReference type="Rhea" id="RHEA:17989"/>
        <dbReference type="Rhea" id="RHEA-COMP:9863"/>
        <dbReference type="Rhea" id="RHEA-COMP:11604"/>
        <dbReference type="ChEBI" id="CHEBI:15378"/>
        <dbReference type="ChEBI" id="CHEBI:29999"/>
        <dbReference type="ChEBI" id="CHEBI:30616"/>
        <dbReference type="ChEBI" id="CHEBI:83421"/>
        <dbReference type="ChEBI" id="CHEBI:456216"/>
        <dbReference type="EC" id="2.7.11.1"/>
    </reaction>
</comment>
<dbReference type="Proteomes" id="UP000530962">
    <property type="component" value="Unassembled WGS sequence"/>
</dbReference>
<evidence type="ECO:0000313" key="31">
    <source>
        <dbReference type="EMBL" id="NXI08857.1"/>
    </source>
</evidence>
<feature type="non-terminal residue" evidence="31">
    <location>
        <position position="1731"/>
    </location>
</feature>
<dbReference type="FunFam" id="1.20.5.340:FF:000010">
    <property type="entry name" value="Non-specific serine/threonine protein kinase"/>
    <property type="match status" value="1"/>
</dbReference>
<dbReference type="SMART" id="SM00036">
    <property type="entry name" value="CNH"/>
    <property type="match status" value="1"/>
</dbReference>
<dbReference type="Pfam" id="PF00433">
    <property type="entry name" value="Pkinase_C"/>
    <property type="match status" value="1"/>
</dbReference>
<evidence type="ECO:0000256" key="9">
    <source>
        <dbReference type="ARBA" id="ARBA00022679"/>
    </source>
</evidence>
<keyword evidence="7" id="KW-0723">Serine/threonine-protein kinase</keyword>
<feature type="domain" description="AGC-kinase C-terminal" evidence="30">
    <location>
        <begin position="344"/>
        <end position="414"/>
    </location>
</feature>
<dbReference type="GO" id="GO:0030027">
    <property type="term" value="C:lamellipodium"/>
    <property type="evidence" value="ECO:0007669"/>
    <property type="project" value="UniProtKB-SubCell"/>
</dbReference>
<evidence type="ECO:0000256" key="23">
    <source>
        <dbReference type="SAM" id="Coils"/>
    </source>
</evidence>
<dbReference type="Gene3D" id="1.20.5.340">
    <property type="match status" value="1"/>
</dbReference>
<dbReference type="CDD" id="cd01243">
    <property type="entry name" value="PH_MRCK"/>
    <property type="match status" value="1"/>
</dbReference>
<dbReference type="FunFam" id="3.30.200.20:FF:001055">
    <property type="entry name" value="Serine/threonine-protein kinase MRCK beta"/>
    <property type="match status" value="1"/>
</dbReference>
<evidence type="ECO:0000256" key="3">
    <source>
        <dbReference type="ARBA" id="ARBA00004510"/>
    </source>
</evidence>
<dbReference type="SUPFAM" id="SSF57889">
    <property type="entry name" value="Cysteine-rich domain"/>
    <property type="match status" value="1"/>
</dbReference>
<feature type="compositionally biased region" description="Low complexity" evidence="24">
    <location>
        <begin position="1663"/>
        <end position="1679"/>
    </location>
</feature>
<evidence type="ECO:0000256" key="17">
    <source>
        <dbReference type="ARBA" id="ARBA00023273"/>
    </source>
</evidence>
<dbReference type="GO" id="GO:0005737">
    <property type="term" value="C:cytoplasm"/>
    <property type="evidence" value="ECO:0007669"/>
    <property type="project" value="UniProtKB-SubCell"/>
</dbReference>
<dbReference type="Gene3D" id="3.30.200.20">
    <property type="entry name" value="Phosphorylase Kinase, domain 1"/>
    <property type="match status" value="1"/>
</dbReference>
<dbReference type="GO" id="GO:0004674">
    <property type="term" value="F:protein serine/threonine kinase activity"/>
    <property type="evidence" value="ECO:0007669"/>
    <property type="project" value="UniProtKB-KW"/>
</dbReference>
<evidence type="ECO:0000256" key="5">
    <source>
        <dbReference type="ARBA" id="ARBA00012513"/>
    </source>
</evidence>
<dbReference type="Pfam" id="PF00069">
    <property type="entry name" value="Pkinase"/>
    <property type="match status" value="1"/>
</dbReference>
<dbReference type="InterPro" id="IPR057529">
    <property type="entry name" value="MRCK/ROCK_PH"/>
</dbReference>
<dbReference type="SMART" id="SM00285">
    <property type="entry name" value="PBD"/>
    <property type="match status" value="1"/>
</dbReference>
<sequence length="1731" mass="196589">MSGEVRLKQLEQFILDGPTQTNGQCFSVETLLDILICLYDECNNSPLRREKNILEYLEWAKPFTSKVKQMRLHKEDFEILKVIGRGAFGEVAVVKLKNADKVFAMKILNKWEMLKRAETACFREERDVLVNGDNQWITTLHYAFQDENYLYLVMDYYVGGDLLTLLSKFEDRLPEDMARFYLAEMVIAIDSVHQLHYVHRDIKPDNILMDMNGHIRLADFGSCLKLMEDGTVQSSVAVGTPDYISPEILQAMEDGKGKYGPECDWWSLGVCMYEMLYGETPFYAESLVETYGKIMNHKERFQFPAHMTDVSESAKDLIRRLICSREHRLGQNGIEDFKNHPFFAGIDWDNIRNCEAPYIPEVSSPTDTSNFDVDDDCLKNSETMPPPSHTAFSGHHLPFVGFTYTSSCVLSDRSCLRLTAGPPSMDLDASIQRTLEDSLAAEAYERRIRRLEQEKLELSRKLQESTQTVQALQYSTVDGSITASKDLEIKGLKEEIEKLKKQVTESGQLEQQLEEASTARRELDDASRQIKAFEKQVRTLKQEREDLNKELAESSDRLKSQAKELKDAHSQRKFAMQEFSEMNERLTDLHSQKQKLTRQLRDKEEEMEVVMQKVESLRQELRRTERLKKELEIQAEAAAAEASKDRKLRERSEQYSKQLESEVEGLKQKQVGRSLGVSSIEHQQEITRLKADLEKKSVFYEEELSKREVMHANEIKSLKKELRDAESQQLALKKEIMVLKDKLEKTRRENQSEREEFEAEFKQKYEREKILLTEENKKLTNELDKLTTMFERLSMNNRQLEEEMRDLADKKESVAHWEAQITEIIQWVSDEKDARGYLQALASKMTEELEALRNSSLGARATDMPWKMRRFAKLDMSARLELQSALDAEIRAKQAIQDELNKVKASCISTECKLQESEKKNMELLADIERLKKETEELRSEKGVKHQDSQNSFLAFLNAPTSALDQFERSPSCIPANKGRRVTDHPPRSIHTPTMRTAYIGSGLSAPKPKAHQFVVKSFNTPTKCNQCTSLMVGLIRQGCTCEVCGFSCHVTCADKAPAVCPVPPEQTKGPLGIDPQKGIGTAYEGHVRVPKPAGVKKGWQRALAVICDFKLFLYDVAEGKASQPSVVVGQVIDMRDEEFSVSSVLASDVIHANRKDIPCIFRVTASQLSAASNKCSVLILADGENEKSKWVGVLNELHRILKKNKLKDRSVYVPKEAYDSTLPLIKTTQSAAIIDHERIALGNEEGLFVVHVTKDEIIRVGDNKKVHQIELIPSEQLIAVISGRNRHVRLFPMAALDGRETEFYKLAETKGCQSIVSGHVRHGALTCLCVAMKRQVLCYELNQSKTRHKKIKEIQVQGNVQWMSIFSDRLCVGYQSGFLKYPLHGEGNPYSLLHPDDHTLSFISQQPTDAICAVEISNKEYLLCFSSVGVYVDCQGRRSRQQELMWPATPSSCCYNAPYLSVYSENAIDVFDVNSMEWIQTIPLKKVRPLNTEGSLNLLGLETVRLIYFKNKMAEGDELVVPETSDNSRKQMVRNINNKRRYSFRVPEEERMQQRREMLRDPEMRNKLISNPTNFNHIAHMGPGDGIQILKDLPMNLRPQESRTVFSGSVSIPSITKSRTEPGRSMSASSGLAARSSAQNGSALRREFSGGSYGAKRQPMASPSDGSLSSGDLNQGSDAPTRDYEREDSDSPRHSTASNSSNLSSPPSPVSPHKTKSLSLESSDHVSWDS</sequence>
<evidence type="ECO:0000256" key="12">
    <source>
        <dbReference type="ARBA" id="ARBA00022771"/>
    </source>
</evidence>
<dbReference type="Pfam" id="PF15796">
    <property type="entry name" value="KELK"/>
    <property type="match status" value="1"/>
</dbReference>
<dbReference type="FunFam" id="3.30.60.20:FF:000005">
    <property type="entry name" value="Non-specific serine/threonine protein kinase"/>
    <property type="match status" value="1"/>
</dbReference>
<dbReference type="PANTHER" id="PTHR22988">
    <property type="entry name" value="MYOTONIC DYSTROPHY S/T KINASE-RELATED"/>
    <property type="match status" value="1"/>
</dbReference>
<evidence type="ECO:0000259" key="28">
    <source>
        <dbReference type="PROSITE" id="PS50108"/>
    </source>
</evidence>